<evidence type="ECO:0000256" key="11">
    <source>
        <dbReference type="SAM" id="Coils"/>
    </source>
</evidence>
<proteinExistence type="inferred from homology"/>
<dbReference type="InterPro" id="IPR019734">
    <property type="entry name" value="TPR_rpt"/>
</dbReference>
<name>A0A238JBT2_9RHOB</name>
<comment type="subcellular location">
    <subcellularLocation>
        <location evidence="1">Cytoplasm</location>
        <location evidence="1">Cytoskeleton</location>
    </subcellularLocation>
</comment>
<gene>
    <name evidence="13" type="ORF">TRP8649_01782</name>
</gene>
<comment type="similarity">
    <text evidence="2">Belongs to the kinesin light chain family.</text>
</comment>
<protein>
    <submittedName>
        <fullName evidence="13">Photosystem I assembly protein Ycf3</fullName>
    </submittedName>
</protein>
<reference evidence="14" key="1">
    <citation type="submission" date="2017-05" db="EMBL/GenBank/DDBJ databases">
        <authorList>
            <person name="Rodrigo-Torres L."/>
            <person name="Arahal R. D."/>
            <person name="Lucena T."/>
        </authorList>
    </citation>
    <scope>NUCLEOTIDE SEQUENCE [LARGE SCALE GENOMIC DNA]</scope>
    <source>
        <strain evidence="14">CECT 8649</strain>
    </source>
</reference>
<dbReference type="RefSeq" id="WP_099244021.1">
    <property type="nucleotide sequence ID" value="NZ_FXXP01000001.1"/>
</dbReference>
<evidence type="ECO:0000256" key="9">
    <source>
        <dbReference type="ARBA" id="ARBA00023212"/>
    </source>
</evidence>
<dbReference type="EMBL" id="FXXP01000001">
    <property type="protein sequence ID" value="SMX27674.1"/>
    <property type="molecule type" value="Genomic_DNA"/>
</dbReference>
<sequence>MLGDKTDNSVTGSSHVQQAGGNITGISPDLHREMLETALADLRKDLEAKHAEASRADRAELKMLNMQVDMLNAQIAELQRKLADPEASYATDIARINDIADRLDREANHLGEEKITAAKQALARFDYSAADALFEEVKALNQLAVEQVARAEFGQGEIAEARIDWHSAAAHYRRAAELNPTLENLNRAKAFTQRAGDYNAALPISQKYLALAEQDSEAEFAIALNNHAGLLETMGRYDEAEPLYRQALQIGKETLGKSHPNYAIRLNNLAELLRNAGRYDEAEPLYRQALQIAKETLGENHPNYAIALNNLAGLLGSTGRYEEAEPLYLQALQIDKETLGKNHPGYAIHLNNLAELLRTTGRYDEAEPLFRQALQINKETLGENHPDYAMRLNNLGVLFGNQSKWAQAEPFVAQALNIFLNVLPADHPNNQAVANTLAWIRENLANNQD</sequence>
<keyword evidence="7 11" id="KW-0175">Coiled coil</keyword>
<evidence type="ECO:0000256" key="10">
    <source>
        <dbReference type="PROSITE-ProRule" id="PRU00339"/>
    </source>
</evidence>
<evidence type="ECO:0000256" key="8">
    <source>
        <dbReference type="ARBA" id="ARBA00023175"/>
    </source>
</evidence>
<evidence type="ECO:0000256" key="3">
    <source>
        <dbReference type="ARBA" id="ARBA00022490"/>
    </source>
</evidence>
<dbReference type="Pfam" id="PF13374">
    <property type="entry name" value="TPR_10"/>
    <property type="match status" value="1"/>
</dbReference>
<dbReference type="AlphaFoldDB" id="A0A238JBT2"/>
<dbReference type="Gene3D" id="1.25.40.10">
    <property type="entry name" value="Tetratricopeptide repeat domain"/>
    <property type="match status" value="2"/>
</dbReference>
<keyword evidence="3" id="KW-0963">Cytoplasm</keyword>
<evidence type="ECO:0000256" key="4">
    <source>
        <dbReference type="ARBA" id="ARBA00022701"/>
    </source>
</evidence>
<organism evidence="13 14">
    <name type="scientific">Pelagimonas phthalicica</name>
    <dbReference type="NCBI Taxonomy" id="1037362"/>
    <lineage>
        <taxon>Bacteria</taxon>
        <taxon>Pseudomonadati</taxon>
        <taxon>Pseudomonadota</taxon>
        <taxon>Alphaproteobacteria</taxon>
        <taxon>Rhodobacterales</taxon>
        <taxon>Roseobacteraceae</taxon>
        <taxon>Pelagimonas</taxon>
    </lineage>
</organism>
<accession>A0A238JBT2</accession>
<dbReference type="PRINTS" id="PR00381">
    <property type="entry name" value="KINESINLIGHT"/>
</dbReference>
<dbReference type="PANTHER" id="PTHR45783:SF3">
    <property type="entry name" value="KINESIN LIGHT CHAIN"/>
    <property type="match status" value="1"/>
</dbReference>
<dbReference type="SMART" id="SM00028">
    <property type="entry name" value="TPR"/>
    <property type="match status" value="6"/>
</dbReference>
<evidence type="ECO:0000256" key="2">
    <source>
        <dbReference type="ARBA" id="ARBA00009622"/>
    </source>
</evidence>
<dbReference type="PANTHER" id="PTHR45783">
    <property type="entry name" value="KINESIN LIGHT CHAIN"/>
    <property type="match status" value="1"/>
</dbReference>
<evidence type="ECO:0000256" key="6">
    <source>
        <dbReference type="ARBA" id="ARBA00022803"/>
    </source>
</evidence>
<dbReference type="GO" id="GO:0005871">
    <property type="term" value="C:kinesin complex"/>
    <property type="evidence" value="ECO:0007669"/>
    <property type="project" value="InterPro"/>
</dbReference>
<dbReference type="Proteomes" id="UP000225972">
    <property type="component" value="Unassembled WGS sequence"/>
</dbReference>
<dbReference type="GO" id="GO:0005737">
    <property type="term" value="C:cytoplasm"/>
    <property type="evidence" value="ECO:0007669"/>
    <property type="project" value="TreeGrafter"/>
</dbReference>
<keyword evidence="6 10" id="KW-0802">TPR repeat</keyword>
<evidence type="ECO:0000313" key="14">
    <source>
        <dbReference type="Proteomes" id="UP000225972"/>
    </source>
</evidence>
<dbReference type="OrthoDB" id="9787760at2"/>
<evidence type="ECO:0000313" key="13">
    <source>
        <dbReference type="EMBL" id="SMX27674.1"/>
    </source>
</evidence>
<evidence type="ECO:0000256" key="12">
    <source>
        <dbReference type="SAM" id="MobiDB-lite"/>
    </source>
</evidence>
<feature type="compositionally biased region" description="Polar residues" evidence="12">
    <location>
        <begin position="8"/>
        <end position="25"/>
    </location>
</feature>
<dbReference type="GO" id="GO:0007018">
    <property type="term" value="P:microtubule-based movement"/>
    <property type="evidence" value="ECO:0007669"/>
    <property type="project" value="TreeGrafter"/>
</dbReference>
<evidence type="ECO:0000256" key="5">
    <source>
        <dbReference type="ARBA" id="ARBA00022737"/>
    </source>
</evidence>
<keyword evidence="4" id="KW-0493">Microtubule</keyword>
<dbReference type="PROSITE" id="PS50005">
    <property type="entry name" value="TPR"/>
    <property type="match status" value="3"/>
</dbReference>
<feature type="repeat" description="TPR" evidence="10">
    <location>
        <begin position="347"/>
        <end position="380"/>
    </location>
</feature>
<feature type="repeat" description="TPR" evidence="10">
    <location>
        <begin position="305"/>
        <end position="338"/>
    </location>
</feature>
<evidence type="ECO:0000256" key="1">
    <source>
        <dbReference type="ARBA" id="ARBA00004245"/>
    </source>
</evidence>
<feature type="repeat" description="TPR" evidence="10">
    <location>
        <begin position="263"/>
        <end position="296"/>
    </location>
</feature>
<dbReference type="InterPro" id="IPR002151">
    <property type="entry name" value="Kinesin_light"/>
</dbReference>
<keyword evidence="8" id="KW-0505">Motor protein</keyword>
<dbReference type="Pfam" id="PF13424">
    <property type="entry name" value="TPR_12"/>
    <property type="match status" value="2"/>
</dbReference>
<dbReference type="GO" id="GO:0019894">
    <property type="term" value="F:kinesin binding"/>
    <property type="evidence" value="ECO:0007669"/>
    <property type="project" value="TreeGrafter"/>
</dbReference>
<feature type="region of interest" description="Disordered" evidence="12">
    <location>
        <begin position="1"/>
        <end position="28"/>
    </location>
</feature>
<dbReference type="SUPFAM" id="SSF48452">
    <property type="entry name" value="TPR-like"/>
    <property type="match status" value="2"/>
</dbReference>
<dbReference type="InterPro" id="IPR011990">
    <property type="entry name" value="TPR-like_helical_dom_sf"/>
</dbReference>
<evidence type="ECO:0000256" key="7">
    <source>
        <dbReference type="ARBA" id="ARBA00023054"/>
    </source>
</evidence>
<feature type="coiled-coil region" evidence="11">
    <location>
        <begin position="32"/>
        <end position="113"/>
    </location>
</feature>
<keyword evidence="9" id="KW-0206">Cytoskeleton</keyword>
<dbReference type="GO" id="GO:0005874">
    <property type="term" value="C:microtubule"/>
    <property type="evidence" value="ECO:0007669"/>
    <property type="project" value="UniProtKB-KW"/>
</dbReference>
<keyword evidence="14" id="KW-1185">Reference proteome</keyword>
<keyword evidence="5" id="KW-0677">Repeat</keyword>